<evidence type="ECO:0000313" key="1">
    <source>
        <dbReference type="EMBL" id="HIS64810.1"/>
    </source>
</evidence>
<gene>
    <name evidence="1" type="ORF">IAA83_05495</name>
</gene>
<dbReference type="Proteomes" id="UP000886741">
    <property type="component" value="Unassembled WGS sequence"/>
</dbReference>
<organism evidence="1 2">
    <name type="scientific">Candidatus Avoscillospira avistercoris</name>
    <dbReference type="NCBI Taxonomy" id="2840707"/>
    <lineage>
        <taxon>Bacteria</taxon>
        <taxon>Bacillati</taxon>
        <taxon>Bacillota</taxon>
        <taxon>Clostridia</taxon>
        <taxon>Eubacteriales</taxon>
        <taxon>Oscillospiraceae</taxon>
        <taxon>Oscillospiraceae incertae sedis</taxon>
        <taxon>Candidatus Avoscillospira</taxon>
    </lineage>
</organism>
<accession>A0A9D1JSZ5</accession>
<evidence type="ECO:0000313" key="2">
    <source>
        <dbReference type="Proteomes" id="UP000886741"/>
    </source>
</evidence>
<dbReference type="AlphaFoldDB" id="A0A9D1JSZ5"/>
<name>A0A9D1JSZ5_9FIRM</name>
<dbReference type="EMBL" id="DVJJ01000080">
    <property type="protein sequence ID" value="HIS64810.1"/>
    <property type="molecule type" value="Genomic_DNA"/>
</dbReference>
<proteinExistence type="predicted"/>
<reference evidence="1" key="1">
    <citation type="submission" date="2020-10" db="EMBL/GenBank/DDBJ databases">
        <authorList>
            <person name="Gilroy R."/>
        </authorList>
    </citation>
    <scope>NUCLEOTIDE SEQUENCE</scope>
    <source>
        <strain evidence="1">ChiBcec16-1751</strain>
    </source>
</reference>
<reference evidence="1" key="2">
    <citation type="journal article" date="2021" name="PeerJ">
        <title>Extensive microbial diversity within the chicken gut microbiome revealed by metagenomics and culture.</title>
        <authorList>
            <person name="Gilroy R."/>
            <person name="Ravi A."/>
            <person name="Getino M."/>
            <person name="Pursley I."/>
            <person name="Horton D.L."/>
            <person name="Alikhan N.F."/>
            <person name="Baker D."/>
            <person name="Gharbi K."/>
            <person name="Hall N."/>
            <person name="Watson M."/>
            <person name="Adriaenssens E.M."/>
            <person name="Foster-Nyarko E."/>
            <person name="Jarju S."/>
            <person name="Secka A."/>
            <person name="Antonio M."/>
            <person name="Oren A."/>
            <person name="Chaudhuri R.R."/>
            <person name="La Ragione R."/>
            <person name="Hildebrand F."/>
            <person name="Pallen M.J."/>
        </authorList>
    </citation>
    <scope>NUCLEOTIDE SEQUENCE</scope>
    <source>
        <strain evidence="1">ChiBcec16-1751</strain>
    </source>
</reference>
<protein>
    <submittedName>
        <fullName evidence="1">Uncharacterized protein</fullName>
    </submittedName>
</protein>
<comment type="caution">
    <text evidence="1">The sequence shown here is derived from an EMBL/GenBank/DDBJ whole genome shotgun (WGS) entry which is preliminary data.</text>
</comment>
<sequence length="66" mass="7582">MEGLQQLEHEIQRHLALAQLCSGPIRAGHLEAARQLAALRDTVQRRNENGTFDNKVAERRWVLHEV</sequence>